<reference evidence="3 4" key="1">
    <citation type="submission" date="2010-04" db="EMBL/GenBank/DDBJ databases">
        <authorList>
            <person name="Qin X."/>
            <person name="Bachman B."/>
            <person name="Battles P."/>
            <person name="Bell A."/>
            <person name="Bess C."/>
            <person name="Bickham C."/>
            <person name="Chaboub L."/>
            <person name="Chen D."/>
            <person name="Coyle M."/>
            <person name="Deiros D.R."/>
            <person name="Dinh H."/>
            <person name="Forbes L."/>
            <person name="Fowler G."/>
            <person name="Francisco L."/>
            <person name="Fu Q."/>
            <person name="Gubbala S."/>
            <person name="Hale W."/>
            <person name="Han Y."/>
            <person name="Hemphill L."/>
            <person name="Highlander S.K."/>
            <person name="Hirani K."/>
            <person name="Hogues M."/>
            <person name="Jackson L."/>
            <person name="Jakkamsetti A."/>
            <person name="Javaid M."/>
            <person name="Jiang H."/>
            <person name="Korchina V."/>
            <person name="Kovar C."/>
            <person name="Lara F."/>
            <person name="Lee S."/>
            <person name="Mata R."/>
            <person name="Mathew T."/>
            <person name="Moen C."/>
            <person name="Morales K."/>
            <person name="Munidasa M."/>
            <person name="Nazareth L."/>
            <person name="Ngo R."/>
            <person name="Nguyen L."/>
            <person name="Okwuonu G."/>
            <person name="Ongeri F."/>
            <person name="Patil S."/>
            <person name="Petrosino J."/>
            <person name="Pham C."/>
            <person name="Pham P."/>
            <person name="Pu L.-L."/>
            <person name="Puazo M."/>
            <person name="Raj R."/>
            <person name="Reid J."/>
            <person name="Rouhana J."/>
            <person name="Saada N."/>
            <person name="Shang Y."/>
            <person name="Simmons D."/>
            <person name="Thornton R."/>
            <person name="Warren J."/>
            <person name="Weissenberger G."/>
            <person name="Zhang J."/>
            <person name="Zhang L."/>
            <person name="Zhou C."/>
            <person name="Zhu D."/>
            <person name="Muzny D."/>
            <person name="Worley K."/>
            <person name="Gibbs R."/>
        </authorList>
    </citation>
    <scope>NUCLEOTIDE SEQUENCE [LARGE SCALE GENOMIC DNA]</scope>
    <source>
        <strain evidence="3 4">ATCC 49030</strain>
    </source>
</reference>
<feature type="transmembrane region" description="Helical" evidence="2">
    <location>
        <begin position="97"/>
        <end position="127"/>
    </location>
</feature>
<dbReference type="GO" id="GO:0015128">
    <property type="term" value="F:gluconate transmembrane transporter activity"/>
    <property type="evidence" value="ECO:0007669"/>
    <property type="project" value="InterPro"/>
</dbReference>
<feature type="region of interest" description="Disordered" evidence="1">
    <location>
        <begin position="212"/>
        <end position="246"/>
    </location>
</feature>
<proteinExistence type="predicted"/>
<feature type="transmembrane region" description="Helical" evidence="2">
    <location>
        <begin position="59"/>
        <end position="77"/>
    </location>
</feature>
<keyword evidence="2" id="KW-0812">Transmembrane</keyword>
<dbReference type="InterPro" id="IPR003474">
    <property type="entry name" value="Glcn_transporter"/>
</dbReference>
<dbReference type="Pfam" id="PF02447">
    <property type="entry name" value="GntP_permease"/>
    <property type="match status" value="1"/>
</dbReference>
<dbReference type="PANTHER" id="PTHR30354:SF7">
    <property type="entry name" value="BLL7963 PROTEIN"/>
    <property type="match status" value="1"/>
</dbReference>
<accession>D4YMM3</accession>
<feature type="compositionally biased region" description="Low complexity" evidence="1">
    <location>
        <begin position="227"/>
        <end position="246"/>
    </location>
</feature>
<comment type="caution">
    <text evidence="3">The sequence shown here is derived from an EMBL/GenBank/DDBJ whole genome shotgun (WGS) entry which is preliminary data.</text>
</comment>
<keyword evidence="2" id="KW-0472">Membrane</keyword>
<dbReference type="EMBL" id="ADNU01000036">
    <property type="protein sequence ID" value="EFG47541.1"/>
    <property type="molecule type" value="Genomic_DNA"/>
</dbReference>
<dbReference type="AlphaFoldDB" id="D4YMM3"/>
<feature type="transmembrane region" description="Helical" evidence="2">
    <location>
        <begin position="139"/>
        <end position="157"/>
    </location>
</feature>
<dbReference type="RefSeq" id="WP_005883816.1">
    <property type="nucleotide sequence ID" value="NZ_ADNU01000036.1"/>
</dbReference>
<dbReference type="STRING" id="585530.HMPREF0183_1183"/>
<dbReference type="GO" id="GO:0005886">
    <property type="term" value="C:plasma membrane"/>
    <property type="evidence" value="ECO:0007669"/>
    <property type="project" value="TreeGrafter"/>
</dbReference>
<feature type="transmembrane region" description="Helical" evidence="2">
    <location>
        <begin position="177"/>
        <end position="200"/>
    </location>
</feature>
<dbReference type="PANTHER" id="PTHR30354">
    <property type="entry name" value="GNT FAMILY GLUCONATE TRANSPORTER"/>
    <property type="match status" value="1"/>
</dbReference>
<name>D4YMM3_9MICO</name>
<evidence type="ECO:0000313" key="4">
    <source>
        <dbReference type="Proteomes" id="UP000005714"/>
    </source>
</evidence>
<dbReference type="Proteomes" id="UP000005714">
    <property type="component" value="Unassembled WGS sequence"/>
</dbReference>
<gene>
    <name evidence="3" type="primary">gntP</name>
    <name evidence="3" type="ORF">HMPREF0183_1183</name>
</gene>
<dbReference type="eggNOG" id="COG2610">
    <property type="taxonomic scope" value="Bacteria"/>
</dbReference>
<keyword evidence="4" id="KW-1185">Reference proteome</keyword>
<sequence>MLGLIGVLLALGLLIFLAYRGFSVLYLAPITALVAVAFAGLPLVATYTQIFMPAVGKYIITYFPVFALGAIFGKLMSDTGFAKAIALWIVNTIGAKRAMLATILSGAILTYGGVSVFVVAFALFPIANQMFRAADIPKRLIPGAIVAGSATFTMSALPGTPAIQNAIPGPFFGTNAFAAPVFGIVAGLIMFVLATMWLGWRAKKLTAAGEGYQDSNTRPGFGEAGENDNNGDTGTSSGTTTSAVTQ</sequence>
<keyword evidence="2" id="KW-1133">Transmembrane helix</keyword>
<evidence type="ECO:0000313" key="3">
    <source>
        <dbReference type="EMBL" id="EFG47541.1"/>
    </source>
</evidence>
<organism evidence="3 4">
    <name type="scientific">Brevibacterium mcbrellneri ATCC 49030</name>
    <dbReference type="NCBI Taxonomy" id="585530"/>
    <lineage>
        <taxon>Bacteria</taxon>
        <taxon>Bacillati</taxon>
        <taxon>Actinomycetota</taxon>
        <taxon>Actinomycetes</taxon>
        <taxon>Micrococcales</taxon>
        <taxon>Brevibacteriaceae</taxon>
        <taxon>Brevibacterium</taxon>
    </lineage>
</organism>
<protein>
    <submittedName>
        <fullName evidence="3">Citrate transporter</fullName>
    </submittedName>
</protein>
<evidence type="ECO:0000256" key="2">
    <source>
        <dbReference type="SAM" id="Phobius"/>
    </source>
</evidence>
<feature type="transmembrane region" description="Helical" evidence="2">
    <location>
        <begin position="30"/>
        <end position="47"/>
    </location>
</feature>
<evidence type="ECO:0000256" key="1">
    <source>
        <dbReference type="SAM" id="MobiDB-lite"/>
    </source>
</evidence>